<dbReference type="EMBL" id="CAEZYC010000112">
    <property type="protein sequence ID" value="CAB4719231.1"/>
    <property type="molecule type" value="Genomic_DNA"/>
</dbReference>
<dbReference type="AlphaFoldDB" id="A0A6J6R5H7"/>
<protein>
    <submittedName>
        <fullName evidence="1">Unannotated protein</fullName>
    </submittedName>
</protein>
<proteinExistence type="predicted"/>
<name>A0A6J6R5H7_9ZZZZ</name>
<sequence>MIFMASTRLFPKDFLRHKQLKEKLNYLDDSVLRRLQRFPYRYRFAKSFRQIEADTEIKTRTLIGYEAGMKVFLAYTCYEQIVYVANNLKVDGVNSKAFNEVLNENIIICLHKNKTFMKLITEAYESGLVEETETKINKAKNNTTLSISLEKFINNKSSDILCLAYAIRNLYAHGEFTGGGAGITNNKTRDLFYQIAEEILNYSNSLYSQCISKINLKR</sequence>
<evidence type="ECO:0000313" key="1">
    <source>
        <dbReference type="EMBL" id="CAB4719231.1"/>
    </source>
</evidence>
<organism evidence="1">
    <name type="scientific">freshwater metagenome</name>
    <dbReference type="NCBI Taxonomy" id="449393"/>
    <lineage>
        <taxon>unclassified sequences</taxon>
        <taxon>metagenomes</taxon>
        <taxon>ecological metagenomes</taxon>
    </lineage>
</organism>
<accession>A0A6J6R5H7</accession>
<gene>
    <name evidence="1" type="ORF">UFOPK2648_01336</name>
</gene>
<reference evidence="1" key="1">
    <citation type="submission" date="2020-05" db="EMBL/GenBank/DDBJ databases">
        <authorList>
            <person name="Chiriac C."/>
            <person name="Salcher M."/>
            <person name="Ghai R."/>
            <person name="Kavagutti S V."/>
        </authorList>
    </citation>
    <scope>NUCLEOTIDE SEQUENCE</scope>
</reference>